<dbReference type="EMBL" id="JBHSMF010000006">
    <property type="protein sequence ID" value="MFC5498142.1"/>
    <property type="molecule type" value="Genomic_DNA"/>
</dbReference>
<dbReference type="NCBIfam" id="NF047331">
    <property type="entry name" value="phage_HTJ"/>
    <property type="match status" value="1"/>
</dbReference>
<organism evidence="1 2">
    <name type="scientific">Caenimonas terrae</name>
    <dbReference type="NCBI Taxonomy" id="696074"/>
    <lineage>
        <taxon>Bacteria</taxon>
        <taxon>Pseudomonadati</taxon>
        <taxon>Pseudomonadota</taxon>
        <taxon>Betaproteobacteria</taxon>
        <taxon>Burkholderiales</taxon>
        <taxon>Comamonadaceae</taxon>
        <taxon>Caenimonas</taxon>
    </lineage>
</organism>
<comment type="caution">
    <text evidence="1">The sequence shown here is derived from an EMBL/GenBank/DDBJ whole genome shotgun (WGS) entry which is preliminary data.</text>
</comment>
<reference evidence="2" key="1">
    <citation type="journal article" date="2019" name="Int. J. Syst. Evol. Microbiol.">
        <title>The Global Catalogue of Microorganisms (GCM) 10K type strain sequencing project: providing services to taxonomists for standard genome sequencing and annotation.</title>
        <authorList>
            <consortium name="The Broad Institute Genomics Platform"/>
            <consortium name="The Broad Institute Genome Sequencing Center for Infectious Disease"/>
            <person name="Wu L."/>
            <person name="Ma J."/>
        </authorList>
    </citation>
    <scope>NUCLEOTIDE SEQUENCE [LARGE SCALE GENOMIC DNA]</scope>
    <source>
        <strain evidence="2">CCUG 57401</strain>
    </source>
</reference>
<keyword evidence="2" id="KW-1185">Reference proteome</keyword>
<dbReference type="RefSeq" id="WP_376850202.1">
    <property type="nucleotide sequence ID" value="NZ_JBHSMF010000006.1"/>
</dbReference>
<evidence type="ECO:0000313" key="2">
    <source>
        <dbReference type="Proteomes" id="UP001596037"/>
    </source>
</evidence>
<accession>A0ABW0NFT6</accession>
<gene>
    <name evidence="1" type="ORF">ACFPOE_11400</name>
</gene>
<dbReference type="Proteomes" id="UP001596037">
    <property type="component" value="Unassembled WGS sequence"/>
</dbReference>
<evidence type="ECO:0000313" key="1">
    <source>
        <dbReference type="EMBL" id="MFC5498142.1"/>
    </source>
</evidence>
<protein>
    <submittedName>
        <fullName evidence="1">Phage head-tail joining protein</fullName>
    </submittedName>
</protein>
<sequence length="68" mass="7487">MSFTSADLAVLDRAIAASELTVEIAGRKVTFDNFDGLKKRRDFVAAQLAEASRPTGSFRYRFTTARGD</sequence>
<name>A0ABW0NFT6_9BURK</name>
<proteinExistence type="predicted"/>